<feature type="domain" description="Xylanolytic transcriptional activator regulatory" evidence="7">
    <location>
        <begin position="29"/>
        <end position="315"/>
    </location>
</feature>
<dbReference type="EMBL" id="JAPWDO010000002">
    <property type="protein sequence ID" value="KAJ5483176.1"/>
    <property type="molecule type" value="Genomic_DNA"/>
</dbReference>
<dbReference type="PANTHER" id="PTHR40626">
    <property type="entry name" value="MIP31509P"/>
    <property type="match status" value="1"/>
</dbReference>
<dbReference type="InterPro" id="IPR007219">
    <property type="entry name" value="XnlR_reg_dom"/>
</dbReference>
<name>A0A9X0BT75_9EURO</name>
<dbReference type="GO" id="GO:0008270">
    <property type="term" value="F:zinc ion binding"/>
    <property type="evidence" value="ECO:0007669"/>
    <property type="project" value="UniProtKB-KW"/>
</dbReference>
<gene>
    <name evidence="8" type="ORF">N7530_002422</name>
</gene>
<dbReference type="GO" id="GO:0005634">
    <property type="term" value="C:nucleus"/>
    <property type="evidence" value="ECO:0007669"/>
    <property type="project" value="UniProtKB-SubCell"/>
</dbReference>
<dbReference type="GO" id="GO:0000978">
    <property type="term" value="F:RNA polymerase II cis-regulatory region sequence-specific DNA binding"/>
    <property type="evidence" value="ECO:0007669"/>
    <property type="project" value="InterPro"/>
</dbReference>
<keyword evidence="6" id="KW-0539">Nucleus</keyword>
<evidence type="ECO:0000256" key="2">
    <source>
        <dbReference type="ARBA" id="ARBA00022723"/>
    </source>
</evidence>
<evidence type="ECO:0000313" key="8">
    <source>
        <dbReference type="EMBL" id="KAJ5483176.1"/>
    </source>
</evidence>
<proteinExistence type="predicted"/>
<dbReference type="PANTHER" id="PTHR40626:SF10">
    <property type="entry name" value="C2H2-TYPE DOMAIN-CONTAINING PROTEIN"/>
    <property type="match status" value="1"/>
</dbReference>
<keyword evidence="2" id="KW-0479">Metal-binding</keyword>
<sequence length="521" mass="58353">MRSRISNPFYPPQYEPPSRYAMTRYIHGFMNGFHPHFPILHPPTLSIRRMAPELIMAIAAVGSQYCLEQHQGLKLFHVARAIALERVRARDSVKEHRYPFQGPADCFSTPPNSATEYASGMHQSWSSSWDYAPVETIQALFFLMAMATWGGRESIAAIQSVLAMLVRRDGLSESISTPPTWEEWARAESSRRTKLISFSFFNLHSIVLNLPSPLMISDLKLRLPCSELEWKASSSEAWQAINHRSEQPPLFQDCFVLLFKDSDITPVCSSLGSHVLIHALLQRILLIKQATQPESADMELAPGLSSSLRRALKKWQNGWELNSESSLNPLNKHGPIAFNSTALFHLAYIRLAVDISSARSPFEHDQIQFAMDLNSQPNLRRGSMLTLGARHAVAALCPPVQMGVHFVGRAPSWSVMHAVCSLDYAYILNQFLQAVTAPSLDHPLEGEEQDVLAVIKETLREVESSSPLGNPGAIESAPHLLGPKAVKAWAFVLQGMRTWNAVDFITKTLFIYADLLEKRSF</sequence>
<dbReference type="GO" id="GO:0006351">
    <property type="term" value="P:DNA-templated transcription"/>
    <property type="evidence" value="ECO:0007669"/>
    <property type="project" value="InterPro"/>
</dbReference>
<dbReference type="OrthoDB" id="1405595at2759"/>
<dbReference type="Pfam" id="PF04082">
    <property type="entry name" value="Fungal_trans"/>
    <property type="match status" value="1"/>
</dbReference>
<reference evidence="8" key="2">
    <citation type="journal article" date="2023" name="IMA Fungus">
        <title>Comparative genomic study of the Penicillium genus elucidates a diverse pangenome and 15 lateral gene transfer events.</title>
        <authorList>
            <person name="Petersen C."/>
            <person name="Sorensen T."/>
            <person name="Nielsen M.R."/>
            <person name="Sondergaard T.E."/>
            <person name="Sorensen J.L."/>
            <person name="Fitzpatrick D.A."/>
            <person name="Frisvad J.C."/>
            <person name="Nielsen K.L."/>
        </authorList>
    </citation>
    <scope>NUCLEOTIDE SEQUENCE</scope>
    <source>
        <strain evidence="8">IBT 17660</strain>
    </source>
</reference>
<evidence type="ECO:0000313" key="9">
    <source>
        <dbReference type="Proteomes" id="UP001147760"/>
    </source>
</evidence>
<keyword evidence="3" id="KW-0677">Repeat</keyword>
<dbReference type="AlphaFoldDB" id="A0A9X0BT75"/>
<evidence type="ECO:0000256" key="1">
    <source>
        <dbReference type="ARBA" id="ARBA00004123"/>
    </source>
</evidence>
<comment type="caution">
    <text evidence="8">The sequence shown here is derived from an EMBL/GenBank/DDBJ whole genome shotgun (WGS) entry which is preliminary data.</text>
</comment>
<protein>
    <recommendedName>
        <fullName evidence="7">Xylanolytic transcriptional activator regulatory domain-containing protein</fullName>
    </recommendedName>
</protein>
<evidence type="ECO:0000256" key="6">
    <source>
        <dbReference type="ARBA" id="ARBA00023242"/>
    </source>
</evidence>
<evidence type="ECO:0000256" key="3">
    <source>
        <dbReference type="ARBA" id="ARBA00022737"/>
    </source>
</evidence>
<keyword evidence="9" id="KW-1185">Reference proteome</keyword>
<accession>A0A9X0BT75</accession>
<evidence type="ECO:0000256" key="5">
    <source>
        <dbReference type="ARBA" id="ARBA00022833"/>
    </source>
</evidence>
<dbReference type="Proteomes" id="UP001147760">
    <property type="component" value="Unassembled WGS sequence"/>
</dbReference>
<dbReference type="GO" id="GO:0000785">
    <property type="term" value="C:chromatin"/>
    <property type="evidence" value="ECO:0007669"/>
    <property type="project" value="TreeGrafter"/>
</dbReference>
<dbReference type="CDD" id="cd12148">
    <property type="entry name" value="fungal_TF_MHR"/>
    <property type="match status" value="1"/>
</dbReference>
<keyword evidence="5" id="KW-0862">Zinc</keyword>
<dbReference type="InterPro" id="IPR051059">
    <property type="entry name" value="VerF-like"/>
</dbReference>
<comment type="subcellular location">
    <subcellularLocation>
        <location evidence="1">Nucleus</location>
    </subcellularLocation>
</comment>
<reference evidence="8" key="1">
    <citation type="submission" date="2022-12" db="EMBL/GenBank/DDBJ databases">
        <authorList>
            <person name="Petersen C."/>
        </authorList>
    </citation>
    <scope>NUCLEOTIDE SEQUENCE</scope>
    <source>
        <strain evidence="8">IBT 17660</strain>
    </source>
</reference>
<dbReference type="GO" id="GO:0000981">
    <property type="term" value="F:DNA-binding transcription factor activity, RNA polymerase II-specific"/>
    <property type="evidence" value="ECO:0007669"/>
    <property type="project" value="InterPro"/>
</dbReference>
<evidence type="ECO:0000259" key="7">
    <source>
        <dbReference type="Pfam" id="PF04082"/>
    </source>
</evidence>
<keyword evidence="4" id="KW-0863">Zinc-finger</keyword>
<evidence type="ECO:0000256" key="4">
    <source>
        <dbReference type="ARBA" id="ARBA00022771"/>
    </source>
</evidence>
<organism evidence="8 9">
    <name type="scientific">Penicillium desertorum</name>
    <dbReference type="NCBI Taxonomy" id="1303715"/>
    <lineage>
        <taxon>Eukaryota</taxon>
        <taxon>Fungi</taxon>
        <taxon>Dikarya</taxon>
        <taxon>Ascomycota</taxon>
        <taxon>Pezizomycotina</taxon>
        <taxon>Eurotiomycetes</taxon>
        <taxon>Eurotiomycetidae</taxon>
        <taxon>Eurotiales</taxon>
        <taxon>Aspergillaceae</taxon>
        <taxon>Penicillium</taxon>
    </lineage>
</organism>